<dbReference type="PROSITE" id="PS50196">
    <property type="entry name" value="RANBD1"/>
    <property type="match status" value="1"/>
</dbReference>
<organism evidence="5">
    <name type="scientific">Timema cristinae</name>
    <name type="common">Walking stick</name>
    <dbReference type="NCBI Taxonomy" id="61476"/>
    <lineage>
        <taxon>Eukaryota</taxon>
        <taxon>Metazoa</taxon>
        <taxon>Ecdysozoa</taxon>
        <taxon>Arthropoda</taxon>
        <taxon>Hexapoda</taxon>
        <taxon>Insecta</taxon>
        <taxon>Pterygota</taxon>
        <taxon>Neoptera</taxon>
        <taxon>Polyneoptera</taxon>
        <taxon>Phasmatodea</taxon>
        <taxon>Timematodea</taxon>
        <taxon>Timematoidea</taxon>
        <taxon>Timematidae</taxon>
        <taxon>Timema</taxon>
    </lineage>
</organism>
<feature type="region of interest" description="Disordered" evidence="3">
    <location>
        <begin position="1207"/>
        <end position="1247"/>
    </location>
</feature>
<dbReference type="SUPFAM" id="SSF48452">
    <property type="entry name" value="TPR-like"/>
    <property type="match status" value="1"/>
</dbReference>
<keyword evidence="1" id="KW-0597">Phosphoprotein</keyword>
<dbReference type="GO" id="GO:0005096">
    <property type="term" value="F:GTPase activator activity"/>
    <property type="evidence" value="ECO:0007669"/>
    <property type="project" value="TreeGrafter"/>
</dbReference>
<evidence type="ECO:0000256" key="3">
    <source>
        <dbReference type="SAM" id="MobiDB-lite"/>
    </source>
</evidence>
<dbReference type="SMART" id="SM00028">
    <property type="entry name" value="TPR"/>
    <property type="match status" value="1"/>
</dbReference>
<dbReference type="PROSITE" id="PS50005">
    <property type="entry name" value="TPR"/>
    <property type="match status" value="1"/>
</dbReference>
<accession>A0A7R9GR99</accession>
<name>A0A7R9GR99_TIMCR</name>
<feature type="compositionally biased region" description="Polar residues" evidence="3">
    <location>
        <begin position="1207"/>
        <end position="1227"/>
    </location>
</feature>
<feature type="compositionally biased region" description="Low complexity" evidence="3">
    <location>
        <begin position="1141"/>
        <end position="1158"/>
    </location>
</feature>
<reference evidence="5" key="1">
    <citation type="submission" date="2020-11" db="EMBL/GenBank/DDBJ databases">
        <authorList>
            <person name="Tran Van P."/>
        </authorList>
    </citation>
    <scope>NUCLEOTIDE SEQUENCE</scope>
</reference>
<proteinExistence type="predicted"/>
<dbReference type="Gene3D" id="1.25.40.10">
    <property type="entry name" value="Tetratricopeptide repeat domain"/>
    <property type="match status" value="1"/>
</dbReference>
<dbReference type="GO" id="GO:0005737">
    <property type="term" value="C:cytoplasm"/>
    <property type="evidence" value="ECO:0007669"/>
    <property type="project" value="TreeGrafter"/>
</dbReference>
<dbReference type="PANTHER" id="PTHR23138">
    <property type="entry name" value="RAN BINDING PROTEIN"/>
    <property type="match status" value="1"/>
</dbReference>
<keyword evidence="2" id="KW-0802">TPR repeat</keyword>
<dbReference type="Pfam" id="PF00638">
    <property type="entry name" value="Ran_BP1"/>
    <property type="match status" value="1"/>
</dbReference>
<gene>
    <name evidence="5" type="ORF">TCEB3V08_LOCUS2514</name>
</gene>
<dbReference type="EMBL" id="OC317020">
    <property type="protein sequence ID" value="CAD7394594.1"/>
    <property type="molecule type" value="Genomic_DNA"/>
</dbReference>
<evidence type="ECO:0000256" key="1">
    <source>
        <dbReference type="ARBA" id="ARBA00022553"/>
    </source>
</evidence>
<evidence type="ECO:0000259" key="4">
    <source>
        <dbReference type="PROSITE" id="PS50196"/>
    </source>
</evidence>
<evidence type="ECO:0000256" key="2">
    <source>
        <dbReference type="PROSITE-ProRule" id="PRU00339"/>
    </source>
</evidence>
<dbReference type="InterPro" id="IPR019734">
    <property type="entry name" value="TPR_rpt"/>
</dbReference>
<feature type="repeat" description="TPR" evidence="2">
    <location>
        <begin position="60"/>
        <end position="93"/>
    </location>
</feature>
<sequence>MFRTKEDVDRHVQEISRKSRNDKERYMRYYQVAKLYYNIKEWEIARRYVSNYLSVHEGSAEAHKLLGQVYDRQGQKKQALEQFKCSLELNAKQADLVLKVCELLVEVDDPINADRARYWCERAEATHPHNPVVFKLKEHLLTASGKHDLTDLEGLIAAEIVHRPTDVSLRIRLLKLYLDNNKVEDAYNHASEIEGRYLFRDESGWYTCLVQVCQAYESSSGSKDLKFYLMYVSVLERAVALCLQEHATFVCRSVSDSVQALFRLDQMLEKACQFNPAPSERELYHEFLKHMRAQLCFHLAEFVLKKANKEQSNWKEAVRSAAPLLLHSLVAPVDTQALWLLNLAQGHKKAANRWRLEAAHRYSQAGHVLLGLSSDHHNHFLERVAQFCSFNWRERLYQRIFVSREHQHLITTSQFVSHPQLADPPLRLPSLTELQPYDEQSQLLHPSSLHHLVWLGLQYLSPMRVSGGSMRSDFSCRVMEDLQLTCPNLNNCTTETLTKLDVDAFLYASAFCAGATLEEQLKAGLWGSDRPPTLPASITQQLCTGPQTKWWSAVYQIYMRQTSGDNVGELRLTIQRGLEVIRVNGNHGLDVRLLVLLARVFHYRANALSAQTEVVGEVPALEARAALYWNCCIPLLERLQRNQAIRPPNTKLFDFQCPIDCSHSKELTPAELSAVVEEGRLFLACQLMNSNKLEQACETFNQLKSPYASFYQASVYRRLADEELGNQSGEMITSEMRSRHIVMLTKARDALYLTLDRLRSPSMDQNHPLNAELIEHIDDVERRLNRIDPEMFNDVNLNDLDGLDAESLPSMASAGDNFHFHLPSSSMNLTPRVARNGVHPRTGFRPTLGNRLNNSNILWDLNATYRTVSLGCVSVGAYGSCQVYLSSDRHHHTVLIGSNLRESMFESSPGVLRVDLPKWRRGQVLKRLQHTRESSAMATFLEQSKHTMDELKGIRDELKVIRDDQKGISLRMEALENVLHMDELKKEIQEIHREMKNRRGTLSSQLNVELAQVYGEEGLSVFDEEDYGDDLVSGRPMGAAATYAAFRPTGYTPMLFPQGDPQPPPPLMPPFFPQVYQPYYNPTAAGLPFSEGQQLPDFRTPQFPPPMVVPPPVNVVITTSDTLPTSTPTNLPTLSVTIPPQHRQPLKQQQQQMQPSVPHNFQISMPPQAQLPQAAVLERDAAALSPVIPLSTQQLLSNVPLPRYSAVTSPATNKSAADTSTNRPSRPSASEDEGAEEDEHDPSFEPLIPLPAEVDLTTGEEGETLLFEQRAKLFRFVDKEWKERGVGLIKILFNAVSGKSRVLMRREQVLKICANHLLQADMDLAPMKNRAWMWVANDFADEEVIVEL</sequence>
<dbReference type="PANTHER" id="PTHR23138:SF87">
    <property type="entry name" value="E3 SUMO-PROTEIN LIGASE RANBP2"/>
    <property type="match status" value="1"/>
</dbReference>
<feature type="domain" description="RanBD1" evidence="4">
    <location>
        <begin position="1243"/>
        <end position="1348"/>
    </location>
</feature>
<dbReference type="SMART" id="SM00160">
    <property type="entry name" value="RanBD"/>
    <property type="match status" value="1"/>
</dbReference>
<dbReference type="InterPro" id="IPR045255">
    <property type="entry name" value="RanBP1-like"/>
</dbReference>
<dbReference type="FunFam" id="1.25.40.10:FF:000582">
    <property type="entry name" value="E3 SUMO-protein ligase RanBP2"/>
    <property type="match status" value="1"/>
</dbReference>
<dbReference type="InterPro" id="IPR000156">
    <property type="entry name" value="Ran_bind_dom"/>
</dbReference>
<feature type="region of interest" description="Disordered" evidence="3">
    <location>
        <begin position="1141"/>
        <end position="1164"/>
    </location>
</feature>
<feature type="compositionally biased region" description="Acidic residues" evidence="3">
    <location>
        <begin position="1230"/>
        <end position="1240"/>
    </location>
</feature>
<protein>
    <recommendedName>
        <fullName evidence="4">RanBD1 domain-containing protein</fullName>
    </recommendedName>
</protein>
<dbReference type="Gene3D" id="2.30.29.30">
    <property type="entry name" value="Pleckstrin-homology domain (PH domain)/Phosphotyrosine-binding domain (PTB)"/>
    <property type="match status" value="1"/>
</dbReference>
<dbReference type="InterPro" id="IPR011990">
    <property type="entry name" value="TPR-like_helical_dom_sf"/>
</dbReference>
<dbReference type="GO" id="GO:0005643">
    <property type="term" value="C:nuclear pore"/>
    <property type="evidence" value="ECO:0007669"/>
    <property type="project" value="TreeGrafter"/>
</dbReference>
<dbReference type="InterPro" id="IPR011993">
    <property type="entry name" value="PH-like_dom_sf"/>
</dbReference>
<dbReference type="SUPFAM" id="SSF50729">
    <property type="entry name" value="PH domain-like"/>
    <property type="match status" value="1"/>
</dbReference>
<evidence type="ECO:0000313" key="5">
    <source>
        <dbReference type="EMBL" id="CAD7394594.1"/>
    </source>
</evidence>